<accession>A0A2A5B238</accession>
<gene>
    <name evidence="5" type="ORF">COA96_06995</name>
</gene>
<keyword evidence="3" id="KW-0238">DNA-binding</keyword>
<dbReference type="InterPro" id="IPR036388">
    <property type="entry name" value="WH-like_DNA-bd_sf"/>
</dbReference>
<evidence type="ECO:0000313" key="5">
    <source>
        <dbReference type="EMBL" id="PCJ25562.1"/>
    </source>
</evidence>
<dbReference type="Gene3D" id="1.10.10.10">
    <property type="entry name" value="Winged helix-like DNA-binding domain superfamily/Winged helix DNA-binding domain"/>
    <property type="match status" value="1"/>
</dbReference>
<sequence>MKQLQISDAEWEILKVIWDISPATVNDISDMLVESKQWHPKTVRTMLNRMVNKGVLDKTNEQGMYQYFPLHDKEELIKQASESFLERVFNGALTPMVAHLVKQRPLTSQERKELLDILNDED</sequence>
<dbReference type="PIRSF" id="PIRSF019455">
    <property type="entry name" value="CopR_AtkY"/>
    <property type="match status" value="1"/>
</dbReference>
<evidence type="ECO:0008006" key="7">
    <source>
        <dbReference type="Google" id="ProtNLM"/>
    </source>
</evidence>
<evidence type="ECO:0000313" key="6">
    <source>
        <dbReference type="Proteomes" id="UP000218327"/>
    </source>
</evidence>
<name>A0A2A5B238_9GAMM</name>
<protein>
    <recommendedName>
        <fullName evidence="7">BlaI/MecI/CopY family transcriptional regulator</fullName>
    </recommendedName>
</protein>
<organism evidence="5 6">
    <name type="scientific">SAR86 cluster bacterium</name>
    <dbReference type="NCBI Taxonomy" id="2030880"/>
    <lineage>
        <taxon>Bacteria</taxon>
        <taxon>Pseudomonadati</taxon>
        <taxon>Pseudomonadota</taxon>
        <taxon>Gammaproteobacteria</taxon>
        <taxon>SAR86 cluster</taxon>
    </lineage>
</organism>
<keyword evidence="2" id="KW-0805">Transcription regulation</keyword>
<reference evidence="6" key="1">
    <citation type="submission" date="2017-08" db="EMBL/GenBank/DDBJ databases">
        <title>A dynamic microbial community with high functional redundancy inhabits the cold, oxic subseafloor aquifer.</title>
        <authorList>
            <person name="Tully B.J."/>
            <person name="Wheat C.G."/>
            <person name="Glazer B.T."/>
            <person name="Huber J.A."/>
        </authorList>
    </citation>
    <scope>NUCLEOTIDE SEQUENCE [LARGE SCALE GENOMIC DNA]</scope>
</reference>
<proteinExistence type="inferred from homology"/>
<evidence type="ECO:0000256" key="2">
    <source>
        <dbReference type="ARBA" id="ARBA00023015"/>
    </source>
</evidence>
<dbReference type="SUPFAM" id="SSF46785">
    <property type="entry name" value="Winged helix' DNA-binding domain"/>
    <property type="match status" value="1"/>
</dbReference>
<dbReference type="Pfam" id="PF03965">
    <property type="entry name" value="Penicillinase_R"/>
    <property type="match status" value="1"/>
</dbReference>
<dbReference type="AlphaFoldDB" id="A0A2A5B238"/>
<comment type="caution">
    <text evidence="5">The sequence shown here is derived from an EMBL/GenBank/DDBJ whole genome shotgun (WGS) entry which is preliminary data.</text>
</comment>
<dbReference type="Proteomes" id="UP000218327">
    <property type="component" value="Unassembled WGS sequence"/>
</dbReference>
<evidence type="ECO:0000256" key="1">
    <source>
        <dbReference type="ARBA" id="ARBA00011046"/>
    </source>
</evidence>
<evidence type="ECO:0000256" key="4">
    <source>
        <dbReference type="ARBA" id="ARBA00023163"/>
    </source>
</evidence>
<dbReference type="GO" id="GO:0003677">
    <property type="term" value="F:DNA binding"/>
    <property type="evidence" value="ECO:0007669"/>
    <property type="project" value="UniProtKB-KW"/>
</dbReference>
<comment type="similarity">
    <text evidence="1">Belongs to the BlaI transcriptional regulatory family.</text>
</comment>
<evidence type="ECO:0000256" key="3">
    <source>
        <dbReference type="ARBA" id="ARBA00023125"/>
    </source>
</evidence>
<dbReference type="InterPro" id="IPR036390">
    <property type="entry name" value="WH_DNA-bd_sf"/>
</dbReference>
<dbReference type="GO" id="GO:0045892">
    <property type="term" value="P:negative regulation of DNA-templated transcription"/>
    <property type="evidence" value="ECO:0007669"/>
    <property type="project" value="InterPro"/>
</dbReference>
<dbReference type="EMBL" id="NVVJ01000016">
    <property type="protein sequence ID" value="PCJ25562.1"/>
    <property type="molecule type" value="Genomic_DNA"/>
</dbReference>
<keyword evidence="4" id="KW-0804">Transcription</keyword>
<dbReference type="InterPro" id="IPR005650">
    <property type="entry name" value="BlaI_family"/>
</dbReference>
<dbReference type="Gene3D" id="1.10.4040.10">
    <property type="entry name" value="Penicillinase repressor domain"/>
    <property type="match status" value="1"/>
</dbReference>